<evidence type="ECO:0000313" key="2">
    <source>
        <dbReference type="Proteomes" id="UP001565471"/>
    </source>
</evidence>
<reference evidence="1 2" key="1">
    <citation type="submission" date="2024-07" db="EMBL/GenBank/DDBJ databases">
        <title>Genomic Encyclopedia of Type Strains, Phase V (KMG-V): Genome sequencing to study the core and pangenomes of soil and plant-associated prokaryotes.</title>
        <authorList>
            <person name="Whitman W."/>
        </authorList>
    </citation>
    <scope>NUCLEOTIDE SEQUENCE [LARGE SCALE GENOMIC DNA]</scope>
    <source>
        <strain evidence="1 2">USDA 415</strain>
    </source>
</reference>
<name>A0ABV4EQJ6_BRAEL</name>
<accession>A0ABV4EQJ6</accession>
<dbReference type="Proteomes" id="UP001565471">
    <property type="component" value="Unassembled WGS sequence"/>
</dbReference>
<evidence type="ECO:0000313" key="1">
    <source>
        <dbReference type="EMBL" id="MEY9313404.1"/>
    </source>
</evidence>
<dbReference type="EMBL" id="JBGBZA010000001">
    <property type="protein sequence ID" value="MEY9313404.1"/>
    <property type="molecule type" value="Genomic_DNA"/>
</dbReference>
<proteinExistence type="predicted"/>
<comment type="caution">
    <text evidence="1">The sequence shown here is derived from an EMBL/GenBank/DDBJ whole genome shotgun (WGS) entry which is preliminary data.</text>
</comment>
<sequence>MVIGASATLGVLEALRAISKLSLSFLRNSWPRLMGGGDT</sequence>
<organism evidence="1 2">
    <name type="scientific">Bradyrhizobium elkanii</name>
    <dbReference type="NCBI Taxonomy" id="29448"/>
    <lineage>
        <taxon>Bacteria</taxon>
        <taxon>Pseudomonadati</taxon>
        <taxon>Pseudomonadota</taxon>
        <taxon>Alphaproteobacteria</taxon>
        <taxon>Hyphomicrobiales</taxon>
        <taxon>Nitrobacteraceae</taxon>
        <taxon>Bradyrhizobium</taxon>
    </lineage>
</organism>
<gene>
    <name evidence="1" type="ORF">ABIF29_000203</name>
</gene>
<protein>
    <submittedName>
        <fullName evidence="1">Uncharacterized protein</fullName>
    </submittedName>
</protein>
<keyword evidence="2" id="KW-1185">Reference proteome</keyword>